<feature type="compositionally biased region" description="Acidic residues" evidence="1">
    <location>
        <begin position="26"/>
        <end position="40"/>
    </location>
</feature>
<dbReference type="EMBL" id="CAAALY010055070">
    <property type="protein sequence ID" value="VEL22180.1"/>
    <property type="molecule type" value="Genomic_DNA"/>
</dbReference>
<feature type="compositionally biased region" description="Polar residues" evidence="1">
    <location>
        <begin position="1"/>
        <end position="12"/>
    </location>
</feature>
<evidence type="ECO:0000313" key="2">
    <source>
        <dbReference type="EMBL" id="VEL22180.1"/>
    </source>
</evidence>
<evidence type="ECO:0000256" key="1">
    <source>
        <dbReference type="SAM" id="MobiDB-lite"/>
    </source>
</evidence>
<name>A0A3S5AEV7_9PLAT</name>
<protein>
    <submittedName>
        <fullName evidence="2">Uncharacterized protein</fullName>
    </submittedName>
</protein>
<proteinExistence type="predicted"/>
<feature type="compositionally biased region" description="Basic and acidic residues" evidence="1">
    <location>
        <begin position="13"/>
        <end position="25"/>
    </location>
</feature>
<organism evidence="2 3">
    <name type="scientific">Protopolystoma xenopodis</name>
    <dbReference type="NCBI Taxonomy" id="117903"/>
    <lineage>
        <taxon>Eukaryota</taxon>
        <taxon>Metazoa</taxon>
        <taxon>Spiralia</taxon>
        <taxon>Lophotrochozoa</taxon>
        <taxon>Platyhelminthes</taxon>
        <taxon>Monogenea</taxon>
        <taxon>Polyopisthocotylea</taxon>
        <taxon>Polystomatidea</taxon>
        <taxon>Polystomatidae</taxon>
        <taxon>Protopolystoma</taxon>
    </lineage>
</organism>
<comment type="caution">
    <text evidence="2">The sequence shown here is derived from an EMBL/GenBank/DDBJ whole genome shotgun (WGS) entry which is preliminary data.</text>
</comment>
<evidence type="ECO:0000313" key="3">
    <source>
        <dbReference type="Proteomes" id="UP000784294"/>
    </source>
</evidence>
<accession>A0A3S5AEV7</accession>
<feature type="compositionally biased region" description="Acidic residues" evidence="1">
    <location>
        <begin position="50"/>
        <end position="64"/>
    </location>
</feature>
<feature type="region of interest" description="Disordered" evidence="1">
    <location>
        <begin position="1"/>
        <end position="74"/>
    </location>
</feature>
<reference evidence="2" key="1">
    <citation type="submission" date="2018-11" db="EMBL/GenBank/DDBJ databases">
        <authorList>
            <consortium name="Pathogen Informatics"/>
        </authorList>
    </citation>
    <scope>NUCLEOTIDE SEQUENCE</scope>
</reference>
<gene>
    <name evidence="2" type="ORF">PXEA_LOCUS15620</name>
</gene>
<dbReference type="Proteomes" id="UP000784294">
    <property type="component" value="Unassembled WGS sequence"/>
</dbReference>
<feature type="region of interest" description="Disordered" evidence="1">
    <location>
        <begin position="121"/>
        <end position="146"/>
    </location>
</feature>
<keyword evidence="3" id="KW-1185">Reference proteome</keyword>
<sequence length="238" mass="25822">MERKAAQSTGKSKSFEKRGNESHEPYEEEETELYEDDESEGSGTQKVGSEEEERDQEIDHEEVENQNAVEIDNSSFGPGLSEYCRLLCPAGLCPECSQPVTGTWNLSMACSVDPEIGYHSSGKPSWLRQQTHPEAGTSSSSTSTFPPVSADIQMPLLLPDDLTVSVSNGSLRPSQTQSRFEQSPANLKLCEILGDNRTASLGPPTSSSQLFSITSAACSRTDFVNPLSVLYCSAASLR</sequence>
<feature type="compositionally biased region" description="Polar residues" evidence="1">
    <location>
        <begin position="65"/>
        <end position="74"/>
    </location>
</feature>
<dbReference type="AlphaFoldDB" id="A0A3S5AEV7"/>